<keyword evidence="2" id="KW-1185">Reference proteome</keyword>
<accession>A0A285SPN1</accession>
<dbReference type="PANTHER" id="PTHR39189:SF1">
    <property type="entry name" value="UPF0173 METAL-DEPENDENT HYDROLASE YTKL"/>
    <property type="match status" value="1"/>
</dbReference>
<evidence type="ECO:0000313" key="1">
    <source>
        <dbReference type="EMBL" id="SOC09454.1"/>
    </source>
</evidence>
<dbReference type="PANTHER" id="PTHR39189">
    <property type="entry name" value="UPF0173 METAL-DEPENDENT HYDROLASE YTKL"/>
    <property type="match status" value="1"/>
</dbReference>
<protein>
    <submittedName>
        <fullName evidence="1">L-ascorbate metabolism protein UlaG, beta-lactamase superfamily</fullName>
    </submittedName>
</protein>
<dbReference type="AlphaFoldDB" id="A0A285SPN1"/>
<proteinExistence type="predicted"/>
<dbReference type="SUPFAM" id="SSF56281">
    <property type="entry name" value="Metallo-hydrolase/oxidoreductase"/>
    <property type="match status" value="1"/>
</dbReference>
<name>A0A285SPN1_9HYPH</name>
<dbReference type="EMBL" id="OBML01000006">
    <property type="protein sequence ID" value="SOC09454.1"/>
    <property type="molecule type" value="Genomic_DNA"/>
</dbReference>
<dbReference type="OrthoDB" id="7343000at2"/>
<organism evidence="1 2">
    <name type="scientific">Stappia indica</name>
    <dbReference type="NCBI Taxonomy" id="538381"/>
    <lineage>
        <taxon>Bacteria</taxon>
        <taxon>Pseudomonadati</taxon>
        <taxon>Pseudomonadota</taxon>
        <taxon>Alphaproteobacteria</taxon>
        <taxon>Hyphomicrobiales</taxon>
        <taxon>Stappiaceae</taxon>
        <taxon>Stappia</taxon>
    </lineage>
</organism>
<gene>
    <name evidence="1" type="ORF">SAMN05421512_10644</name>
</gene>
<dbReference type="Proteomes" id="UP000219331">
    <property type="component" value="Unassembled WGS sequence"/>
</dbReference>
<dbReference type="RefSeq" id="WP_097175042.1">
    <property type="nucleotide sequence ID" value="NZ_OBML01000006.1"/>
</dbReference>
<dbReference type="Gene3D" id="3.60.15.10">
    <property type="entry name" value="Ribonuclease Z/Hydroxyacylglutathione hydrolase-like"/>
    <property type="match status" value="1"/>
</dbReference>
<evidence type="ECO:0000313" key="2">
    <source>
        <dbReference type="Proteomes" id="UP000219331"/>
    </source>
</evidence>
<dbReference type="STRING" id="538381.GCA_001696535_02573"/>
<dbReference type="Pfam" id="PF13483">
    <property type="entry name" value="Lactamase_B_3"/>
    <property type="match status" value="1"/>
</dbReference>
<dbReference type="InterPro" id="IPR036866">
    <property type="entry name" value="RibonucZ/Hydroxyglut_hydro"/>
</dbReference>
<sequence length="284" mass="30960">MDLTTFPAPRLSVRSWQETTRAALARLGGMLGFLGIAAGPAAASCQLLADGWIQAPVPIVRQAALAMDQVGITFIGHATFEIETPRGVRIATDYNNVHRPGRLPRVVTMNGAHSTHFTLNPDPGIEHVLLGWNPNGGPMDHDLTIEDVRIRNLQTNIRGWDGETRPLGNSIFVFEVADLCIAHLGHLHHRLTPEDLARLGTIDIVLAPVDNASTLRLDSLVEVIRAVSPRIVIPMHAYTYGSRESFVAHMAGEGFRIEMSESPLYIASRTTLPAEQTVLVLPEG</sequence>
<reference evidence="1 2" key="1">
    <citation type="submission" date="2017-08" db="EMBL/GenBank/DDBJ databases">
        <authorList>
            <person name="de Groot N.N."/>
        </authorList>
    </citation>
    <scope>NUCLEOTIDE SEQUENCE [LARGE SCALE GENOMIC DNA]</scope>
    <source>
        <strain evidence="1 2">USBA 352</strain>
    </source>
</reference>